<proteinExistence type="predicted"/>
<feature type="compositionally biased region" description="Polar residues" evidence="1">
    <location>
        <begin position="1269"/>
        <end position="1283"/>
    </location>
</feature>
<feature type="compositionally biased region" description="Polar residues" evidence="1">
    <location>
        <begin position="927"/>
        <end position="946"/>
    </location>
</feature>
<feature type="compositionally biased region" description="Polar residues" evidence="1">
    <location>
        <begin position="1098"/>
        <end position="1117"/>
    </location>
</feature>
<feature type="compositionally biased region" description="Polar residues" evidence="1">
    <location>
        <begin position="1164"/>
        <end position="1182"/>
    </location>
</feature>
<comment type="caution">
    <text evidence="3">The sequence shown here is derived from an EMBL/GenBank/DDBJ whole genome shotgun (WGS) entry which is preliminary data.</text>
</comment>
<accession>A0A9Q0LYN2</accession>
<dbReference type="PANTHER" id="PTHR45716">
    <property type="entry name" value="BITESIZE, ISOFORM I"/>
    <property type="match status" value="1"/>
</dbReference>
<evidence type="ECO:0000313" key="3">
    <source>
        <dbReference type="EMBL" id="KAJ6215879.1"/>
    </source>
</evidence>
<feature type="region of interest" description="Disordered" evidence="1">
    <location>
        <begin position="366"/>
        <end position="485"/>
    </location>
</feature>
<feature type="region of interest" description="Disordered" evidence="1">
    <location>
        <begin position="1"/>
        <end position="40"/>
    </location>
</feature>
<feature type="compositionally biased region" description="Polar residues" evidence="1">
    <location>
        <begin position="425"/>
        <end position="441"/>
    </location>
</feature>
<feature type="domain" description="C2" evidence="2">
    <location>
        <begin position="1582"/>
        <end position="1721"/>
    </location>
</feature>
<dbReference type="Pfam" id="PF00168">
    <property type="entry name" value="C2"/>
    <property type="match status" value="2"/>
</dbReference>
<dbReference type="GO" id="GO:0006887">
    <property type="term" value="P:exocytosis"/>
    <property type="evidence" value="ECO:0007669"/>
    <property type="project" value="TreeGrafter"/>
</dbReference>
<protein>
    <recommendedName>
        <fullName evidence="2">C2 domain-containing protein</fullName>
    </recommendedName>
</protein>
<feature type="compositionally biased region" description="Polar residues" evidence="1">
    <location>
        <begin position="450"/>
        <end position="460"/>
    </location>
</feature>
<evidence type="ECO:0000256" key="1">
    <source>
        <dbReference type="SAM" id="MobiDB-lite"/>
    </source>
</evidence>
<dbReference type="SUPFAM" id="SSF49562">
    <property type="entry name" value="C2 domain (Calcium/lipid-binding domain, CaLB)"/>
    <property type="match status" value="2"/>
</dbReference>
<dbReference type="GO" id="GO:0005886">
    <property type="term" value="C:plasma membrane"/>
    <property type="evidence" value="ECO:0007669"/>
    <property type="project" value="TreeGrafter"/>
</dbReference>
<evidence type="ECO:0000259" key="2">
    <source>
        <dbReference type="PROSITE" id="PS50004"/>
    </source>
</evidence>
<feature type="compositionally biased region" description="Low complexity" evidence="1">
    <location>
        <begin position="1052"/>
        <end position="1062"/>
    </location>
</feature>
<dbReference type="InterPro" id="IPR035892">
    <property type="entry name" value="C2_domain_sf"/>
</dbReference>
<feature type="compositionally biased region" description="Basic and acidic residues" evidence="1">
    <location>
        <begin position="916"/>
        <end position="926"/>
    </location>
</feature>
<feature type="compositionally biased region" description="Basic and acidic residues" evidence="1">
    <location>
        <begin position="1014"/>
        <end position="1039"/>
    </location>
</feature>
<dbReference type="GO" id="GO:0042043">
    <property type="term" value="F:neurexin family protein binding"/>
    <property type="evidence" value="ECO:0007669"/>
    <property type="project" value="TreeGrafter"/>
</dbReference>
<name>A0A9Q0LYN2_BLOTA</name>
<evidence type="ECO:0000313" key="4">
    <source>
        <dbReference type="Proteomes" id="UP001142055"/>
    </source>
</evidence>
<feature type="region of interest" description="Disordered" evidence="1">
    <location>
        <begin position="902"/>
        <end position="946"/>
    </location>
</feature>
<dbReference type="Proteomes" id="UP001142055">
    <property type="component" value="Chromosome 4"/>
</dbReference>
<gene>
    <name evidence="3" type="ORF">RDWZM_010379</name>
</gene>
<dbReference type="EMBL" id="JAPWDV010000004">
    <property type="protein sequence ID" value="KAJ6215879.1"/>
    <property type="molecule type" value="Genomic_DNA"/>
</dbReference>
<dbReference type="GO" id="GO:0070382">
    <property type="term" value="C:exocytic vesicle"/>
    <property type="evidence" value="ECO:0007669"/>
    <property type="project" value="TreeGrafter"/>
</dbReference>
<feature type="compositionally biased region" description="Low complexity" evidence="1">
    <location>
        <begin position="461"/>
        <end position="478"/>
    </location>
</feature>
<feature type="region of interest" description="Disordered" evidence="1">
    <location>
        <begin position="856"/>
        <end position="887"/>
    </location>
</feature>
<dbReference type="PANTHER" id="PTHR45716:SF2">
    <property type="entry name" value="BITESIZE, ISOFORM I"/>
    <property type="match status" value="1"/>
</dbReference>
<organism evidence="3 4">
    <name type="scientific">Blomia tropicalis</name>
    <name type="common">Mite</name>
    <dbReference type="NCBI Taxonomy" id="40697"/>
    <lineage>
        <taxon>Eukaryota</taxon>
        <taxon>Metazoa</taxon>
        <taxon>Ecdysozoa</taxon>
        <taxon>Arthropoda</taxon>
        <taxon>Chelicerata</taxon>
        <taxon>Arachnida</taxon>
        <taxon>Acari</taxon>
        <taxon>Acariformes</taxon>
        <taxon>Sarcoptiformes</taxon>
        <taxon>Astigmata</taxon>
        <taxon>Glycyphagoidea</taxon>
        <taxon>Echimyopodidae</taxon>
        <taxon>Blomia</taxon>
    </lineage>
</organism>
<feature type="region of interest" description="Disordered" evidence="1">
    <location>
        <begin position="1150"/>
        <end position="1182"/>
    </location>
</feature>
<dbReference type="PROSITE" id="PS50004">
    <property type="entry name" value="C2"/>
    <property type="match status" value="2"/>
</dbReference>
<feature type="region of interest" description="Disordered" evidence="1">
    <location>
        <begin position="1255"/>
        <end position="1283"/>
    </location>
</feature>
<feature type="compositionally biased region" description="Low complexity" evidence="1">
    <location>
        <begin position="27"/>
        <end position="37"/>
    </location>
</feature>
<feature type="compositionally biased region" description="Polar residues" evidence="1">
    <location>
        <begin position="978"/>
        <end position="1006"/>
    </location>
</feature>
<keyword evidence="4" id="KW-1185">Reference proteome</keyword>
<reference evidence="3" key="1">
    <citation type="submission" date="2022-12" db="EMBL/GenBank/DDBJ databases">
        <title>Genome assemblies of Blomia tropicalis.</title>
        <authorList>
            <person name="Cui Y."/>
        </authorList>
    </citation>
    <scope>NUCLEOTIDE SEQUENCE</scope>
    <source>
        <tissue evidence="3">Adult mites</tissue>
    </source>
</reference>
<dbReference type="SMART" id="SM00239">
    <property type="entry name" value="C2"/>
    <property type="match status" value="2"/>
</dbReference>
<feature type="compositionally biased region" description="Low complexity" evidence="1">
    <location>
        <begin position="863"/>
        <end position="874"/>
    </location>
</feature>
<dbReference type="Gene3D" id="2.60.40.150">
    <property type="entry name" value="C2 domain"/>
    <property type="match status" value="2"/>
</dbReference>
<sequence>MSTTMNNANSISAGVVGGSKLTNRNGSSSSTATVISSDLDPQLSDSESTEFFYHSQNVPTTTTTIAAAQTATTTTSSINTNSNLLDESFSLFQAAANNLIPDNTIQFDRQQLFEFSRYFPIYQSQIANAVGHGGTGIDNEQQQQQQQSSIANRRYQMDDANADIDIIDVSDDIVEHEKMKMNGKHFNHPLNYENYMTEFDADYEQYYDPNNQHQQHHYHPSSNEYRINRMPIGSYHVEEIHDHNQIGVEVDEEEAEIELDDYFDENEISIEMDDEMNGTTIGADNNKTYSVMLPPYDQTMMKNGSIQAHQQQQQQVHHPIQMHHQQFSMIQHPYMYNPFSYQLHTIVEESENETSSLQTMSSINSNYQQPQQQTPSLQQQQQQQQPSSLSYEGANHRSSPSKHLQTSTNNKNIHTRGKIVLGELSDQSIGSPNSSVESSPTTREKFPKNRINSSSCGENLSQISFTSSSSSTTTYSDGHSSEAEDDETSIFMNYHHHQHQHHLNSPPLSPLQIETMRHVANVKEQVDEDDLDLDPHQATLKYISSSSSTEFINPHSTLDGQMMANVAITGGTNLFESELEPMSSTSKLERYFTTSLLEANKPKNNDHSNHTKLSNVQMKQMVEPIKLTKLISSNVSTMKPINKSRTIRSILLQLLTDKHYRPLTFKQLNQLNQIFQLDWIRFLQTIIVKMDMVALMHHHIAKVVALYLTKLSANQLNQHANVYLIDYEHSGPMVSHLIHSNRISSQYYIRSNINQKMRCNNNNSENNNNVETHCSQIKITINEDQSMIIIQNDNDGTTTIPKIPARLKKEAKLRTMNVDSNDTSNNKATIYRTVLQINNINEQMHYNQSNTMNTTYRSNLIDNSSSSSNNNNNNRIQRLHKQPNPLNRTFIAKTKLNVMETPVETLIDQQSKTKMPKMEKESDRNGARSTSESTTKPAKTRSGLLNSSTQLLLGSLRSRAKWNDQYLSNERNDRKFKTISNISRPTSTMPNHSKLSGCRSINVSDESNNEDSLNDSKLERYGKGSKSFRDSKASMDETNKSSSITTGGGDGTTSTPTTTTTTKWDTIYGGGMKLLKNISFVRSRSRSSHKDMRDGGELSTQTNDNSCGPSRSKSLSEPNLHRNRARAIARELAQRSTVDEMINDSIDETKNKMVLSPPPPMETSLDSSNEINLSSTTSTDSNVEKSLSTSHLMVSNQSDSNVDCEMSTTHSTPSILYQLSNPRLANMNSTVNSGSRSISTMSLRRVRITSNETINQSLEPTTTTTTTTSSLSNGEWQSMSTNDQSIESKCSTRSNRNGTNNNIHQTINTATVSTNLNQNVPYNNASHLHQSKDLSLSSSIDTSSMAIVNNHTTSKANIATDFVNSYQNFSDSLSPIVVGHIALSLNYEMRIGSLEISIHKCRVEIVAKQKADLYVKVYLMPDRSKASKKKTRIVKAYRLPVARTSNELHAEFNETLRFVGPFGEFTGRRLSISIWNNDKFGRNGPVAETILGPLDTSILSSEELSILHWYRLMEPMAIMNESNGKSTTDNSGQVNLIKQQQPQQQQQQSLLQTQTITLMTPEDDQLMINQSTIGSIFLAIKYETDSTGSSLHSTECSFGTLNILLKEAQNLKFRLTPNGSTIIGSTYCKLSLQPERNKLDRDKSVPIKCKLEHSSNPRWNQEFKFHNLTIAELSQRTLYITVWFQSEYSVQKSSGKKLFVGGLRLSSDSSESIADEVSLWNQTLDRPNFWAYGEIPLRVLKDIP</sequence>
<feature type="compositionally biased region" description="Polar residues" evidence="1">
    <location>
        <begin position="396"/>
        <end position="412"/>
    </location>
</feature>
<feature type="region of interest" description="Disordered" evidence="1">
    <location>
        <begin position="1081"/>
        <end position="1122"/>
    </location>
</feature>
<feature type="compositionally biased region" description="Low complexity" evidence="1">
    <location>
        <begin position="368"/>
        <end position="390"/>
    </location>
</feature>
<dbReference type="InterPro" id="IPR000008">
    <property type="entry name" value="C2_dom"/>
</dbReference>
<feature type="domain" description="C2" evidence="2">
    <location>
        <begin position="1377"/>
        <end position="1510"/>
    </location>
</feature>
<feature type="compositionally biased region" description="Polar residues" evidence="1">
    <location>
        <begin position="1"/>
        <end position="12"/>
    </location>
</feature>
<feature type="region of interest" description="Disordered" evidence="1">
    <location>
        <begin position="977"/>
        <end position="1065"/>
    </location>
</feature>